<evidence type="ECO:0000313" key="2">
    <source>
        <dbReference type="Proteomes" id="UP000294508"/>
    </source>
</evidence>
<evidence type="ECO:0000313" key="1">
    <source>
        <dbReference type="EMBL" id="TCO14332.1"/>
    </source>
</evidence>
<name>A0A4R2GUG9_9ACTN</name>
<dbReference type="OrthoDB" id="883703at2"/>
<sequence length="208" mass="21679">MHDIDRALFESEAFGEGEQNEYQEYGETSESELALASELLEITTEAALDRFLGKLVSGAISAVRSFAGSDAGRAVGGVLKSAAKQALPQLGRVVGDAVAPGRGGALGQRAGQWAGSRLELGLQTEGLSAEDEEYEVARAFVRFANETARRAAQAPPTVPPQVAAQRAAVAAAQRHLPGLVGAQGAAGGGRGMEGRWIRRGNRIIVLDA</sequence>
<keyword evidence="2" id="KW-1185">Reference proteome</keyword>
<organism evidence="1 2">
    <name type="scientific">Kribbella steppae</name>
    <dbReference type="NCBI Taxonomy" id="2512223"/>
    <lineage>
        <taxon>Bacteria</taxon>
        <taxon>Bacillati</taxon>
        <taxon>Actinomycetota</taxon>
        <taxon>Actinomycetes</taxon>
        <taxon>Propionibacteriales</taxon>
        <taxon>Kribbellaceae</taxon>
        <taxon>Kribbella</taxon>
    </lineage>
</organism>
<comment type="caution">
    <text evidence="1">The sequence shown here is derived from an EMBL/GenBank/DDBJ whole genome shotgun (WGS) entry which is preliminary data.</text>
</comment>
<dbReference type="RefSeq" id="WP_132216374.1">
    <property type="nucleotide sequence ID" value="NZ_SLWN01000024.1"/>
</dbReference>
<dbReference type="AlphaFoldDB" id="A0A4R2GUG9"/>
<dbReference type="Proteomes" id="UP000294508">
    <property type="component" value="Unassembled WGS sequence"/>
</dbReference>
<reference evidence="1 2" key="1">
    <citation type="journal article" date="2015" name="Stand. Genomic Sci.">
        <title>Genomic Encyclopedia of Bacterial and Archaeal Type Strains, Phase III: the genomes of soil and plant-associated and newly described type strains.</title>
        <authorList>
            <person name="Whitman W.B."/>
            <person name="Woyke T."/>
            <person name="Klenk H.P."/>
            <person name="Zhou Y."/>
            <person name="Lilburn T.G."/>
            <person name="Beck B.J."/>
            <person name="De Vos P."/>
            <person name="Vandamme P."/>
            <person name="Eisen J.A."/>
            <person name="Garrity G."/>
            <person name="Hugenholtz P."/>
            <person name="Kyrpides N.C."/>
        </authorList>
    </citation>
    <scope>NUCLEOTIDE SEQUENCE [LARGE SCALE GENOMIC DNA]</scope>
    <source>
        <strain evidence="1 2">VKM Ac-2572</strain>
    </source>
</reference>
<protein>
    <submittedName>
        <fullName evidence="1">Uncharacterized protein</fullName>
    </submittedName>
</protein>
<proteinExistence type="predicted"/>
<accession>A0A4R2GUG9</accession>
<gene>
    <name evidence="1" type="ORF">EV652_12424</name>
</gene>
<dbReference type="EMBL" id="SLWN01000024">
    <property type="protein sequence ID" value="TCO14332.1"/>
    <property type="molecule type" value="Genomic_DNA"/>
</dbReference>